<dbReference type="STRING" id="1121025.SAMN02745249_00436"/>
<dbReference type="RefSeq" id="WP_073295625.1">
    <property type="nucleotide sequence ID" value="NZ_FQUF01000005.1"/>
</dbReference>
<dbReference type="Gene3D" id="3.30.300.20">
    <property type="match status" value="1"/>
</dbReference>
<keyword evidence="2" id="KW-0963">Cytoplasm</keyword>
<dbReference type="OrthoDB" id="307788at2"/>
<comment type="subcellular location">
    <subcellularLocation>
        <location evidence="2">Cytoplasm</location>
    </subcellularLocation>
</comment>
<keyword evidence="1 2" id="KW-0690">Ribosome biogenesis</keyword>
<keyword evidence="4" id="KW-1185">Reference proteome</keyword>
<reference evidence="3 4" key="1">
    <citation type="submission" date="2016-11" db="EMBL/GenBank/DDBJ databases">
        <authorList>
            <person name="Jaros S."/>
            <person name="Januszkiewicz K."/>
            <person name="Wedrychowicz H."/>
        </authorList>
    </citation>
    <scope>NUCLEOTIDE SEQUENCE [LARGE SCALE GENOMIC DNA]</scope>
    <source>
        <strain evidence="3 4">DSM 15692</strain>
    </source>
</reference>
<proteinExistence type="inferred from homology"/>
<comment type="subunit">
    <text evidence="2">Monomer. Binds 30S ribosomal subunits, but not 50S ribosomal subunits or 70S ribosomes.</text>
</comment>
<evidence type="ECO:0000256" key="2">
    <source>
        <dbReference type="HAMAP-Rule" id="MF_00003"/>
    </source>
</evidence>
<comment type="function">
    <text evidence="2">One of several proteins that assist in the late maturation steps of the functional core of the 30S ribosomal subunit. Associates with free 30S ribosomal subunits (but not with 30S subunits that are part of 70S ribosomes or polysomes). Required for efficient processing of 16S rRNA. May interact with the 5'-terminal helix region of 16S rRNA.</text>
</comment>
<dbReference type="InterPro" id="IPR015946">
    <property type="entry name" value="KH_dom-like_a/b"/>
</dbReference>
<gene>
    <name evidence="2" type="primary">rbfA</name>
    <name evidence="3" type="ORF">SAMN02745249_00436</name>
</gene>
<dbReference type="Proteomes" id="UP000184128">
    <property type="component" value="Unassembled WGS sequence"/>
</dbReference>
<evidence type="ECO:0000313" key="3">
    <source>
        <dbReference type="EMBL" id="SHE43876.1"/>
    </source>
</evidence>
<organism evidence="3 4">
    <name type="scientific">Atopostipes suicloacalis DSM 15692</name>
    <dbReference type="NCBI Taxonomy" id="1121025"/>
    <lineage>
        <taxon>Bacteria</taxon>
        <taxon>Bacillati</taxon>
        <taxon>Bacillota</taxon>
        <taxon>Bacilli</taxon>
        <taxon>Lactobacillales</taxon>
        <taxon>Carnobacteriaceae</taxon>
        <taxon>Atopostipes</taxon>
    </lineage>
</organism>
<accession>A0A1M4THF7</accession>
<protein>
    <recommendedName>
        <fullName evidence="2">Ribosome-binding factor A</fullName>
    </recommendedName>
</protein>
<dbReference type="NCBIfam" id="TIGR00082">
    <property type="entry name" value="rbfA"/>
    <property type="match status" value="1"/>
</dbReference>
<dbReference type="InterPro" id="IPR023799">
    <property type="entry name" value="RbfA_dom_sf"/>
</dbReference>
<sequence length="117" mass="13418">MANYRVGRVSQEILREVNDILLNTVRDPRVDGITITDVDLTGDLQEATIFYSTLETDDKTKKETQTGLDKATGLIRKELGARLTTYHTPELEFKRDESVEYGNRIDELLNELKNEEN</sequence>
<name>A0A1M4THF7_9LACT</name>
<dbReference type="GO" id="GO:0030490">
    <property type="term" value="P:maturation of SSU-rRNA"/>
    <property type="evidence" value="ECO:0007669"/>
    <property type="project" value="UniProtKB-UniRule"/>
</dbReference>
<dbReference type="PANTHER" id="PTHR33515:SF1">
    <property type="entry name" value="RIBOSOME-BINDING FACTOR A, CHLOROPLASTIC-RELATED"/>
    <property type="match status" value="1"/>
</dbReference>
<dbReference type="HAMAP" id="MF_00003">
    <property type="entry name" value="RbfA"/>
    <property type="match status" value="1"/>
</dbReference>
<dbReference type="InterPro" id="IPR000238">
    <property type="entry name" value="RbfA"/>
</dbReference>
<dbReference type="EMBL" id="FQUF01000005">
    <property type="protein sequence ID" value="SHE43876.1"/>
    <property type="molecule type" value="Genomic_DNA"/>
</dbReference>
<dbReference type="AlphaFoldDB" id="A0A1M4THF7"/>
<dbReference type="SUPFAM" id="SSF89919">
    <property type="entry name" value="Ribosome-binding factor A, RbfA"/>
    <property type="match status" value="1"/>
</dbReference>
<comment type="similarity">
    <text evidence="2">Belongs to the RbfA family.</text>
</comment>
<dbReference type="Pfam" id="PF02033">
    <property type="entry name" value="RBFA"/>
    <property type="match status" value="1"/>
</dbReference>
<evidence type="ECO:0000313" key="4">
    <source>
        <dbReference type="Proteomes" id="UP000184128"/>
    </source>
</evidence>
<evidence type="ECO:0000256" key="1">
    <source>
        <dbReference type="ARBA" id="ARBA00022517"/>
    </source>
</evidence>
<dbReference type="PANTHER" id="PTHR33515">
    <property type="entry name" value="RIBOSOME-BINDING FACTOR A, CHLOROPLASTIC-RELATED"/>
    <property type="match status" value="1"/>
</dbReference>
<dbReference type="GO" id="GO:0043024">
    <property type="term" value="F:ribosomal small subunit binding"/>
    <property type="evidence" value="ECO:0007669"/>
    <property type="project" value="TreeGrafter"/>
</dbReference>
<dbReference type="GO" id="GO:0005829">
    <property type="term" value="C:cytosol"/>
    <property type="evidence" value="ECO:0007669"/>
    <property type="project" value="TreeGrafter"/>
</dbReference>